<dbReference type="CDD" id="cd00250">
    <property type="entry name" value="CAS_like"/>
    <property type="match status" value="1"/>
</dbReference>
<dbReference type="InterPro" id="IPR042098">
    <property type="entry name" value="TauD-like_sf"/>
</dbReference>
<evidence type="ECO:0000256" key="3">
    <source>
        <dbReference type="ARBA" id="ARBA00022723"/>
    </source>
</evidence>
<dbReference type="GO" id="GO:0045329">
    <property type="term" value="P:carnitine biosynthetic process"/>
    <property type="evidence" value="ECO:0007669"/>
    <property type="project" value="TreeGrafter"/>
</dbReference>
<dbReference type="GO" id="GO:0005739">
    <property type="term" value="C:mitochondrion"/>
    <property type="evidence" value="ECO:0007669"/>
    <property type="project" value="TreeGrafter"/>
</dbReference>
<reference evidence="8 9" key="1">
    <citation type="submission" date="2016-07" db="EMBL/GenBank/DDBJ databases">
        <title>Pervasive Adenine N6-methylation of Active Genes in Fungi.</title>
        <authorList>
            <consortium name="DOE Joint Genome Institute"/>
            <person name="Mondo S.J."/>
            <person name="Dannebaum R.O."/>
            <person name="Kuo R.C."/>
            <person name="Labutti K."/>
            <person name="Haridas S."/>
            <person name="Kuo A."/>
            <person name="Salamov A."/>
            <person name="Ahrendt S.R."/>
            <person name="Lipzen A."/>
            <person name="Sullivan W."/>
            <person name="Andreopoulos W.B."/>
            <person name="Clum A."/>
            <person name="Lindquist E."/>
            <person name="Daum C."/>
            <person name="Ramamoorthy G.K."/>
            <person name="Gryganskyi A."/>
            <person name="Culley D."/>
            <person name="Magnuson J.K."/>
            <person name="James T.Y."/>
            <person name="O'Malley M.A."/>
            <person name="Stajich J.E."/>
            <person name="Spatafora J.W."/>
            <person name="Visel A."/>
            <person name="Grigoriev I.V."/>
        </authorList>
    </citation>
    <scope>NUCLEOTIDE SEQUENCE [LARGE SCALE GENOMIC DNA]</scope>
    <source>
        <strain evidence="8 9">62-1032</strain>
    </source>
</reference>
<comment type="caution">
    <text evidence="8">The sequence shown here is derived from an EMBL/GenBank/DDBJ whole genome shotgun (WGS) entry which is preliminary data.</text>
</comment>
<comment type="cofactor">
    <cofactor evidence="1">
        <name>Fe(2+)</name>
        <dbReference type="ChEBI" id="CHEBI:29033"/>
    </cofactor>
</comment>
<keyword evidence="9" id="KW-1185">Reference proteome</keyword>
<dbReference type="Proteomes" id="UP000193467">
    <property type="component" value="Unassembled WGS sequence"/>
</dbReference>
<evidence type="ECO:0000256" key="4">
    <source>
        <dbReference type="ARBA" id="ARBA00022964"/>
    </source>
</evidence>
<dbReference type="InParanoid" id="A0A1Y2FKT4"/>
<evidence type="ECO:0000256" key="6">
    <source>
        <dbReference type="ARBA" id="ARBA00023004"/>
    </source>
</evidence>
<dbReference type="PANTHER" id="PTHR10696">
    <property type="entry name" value="GAMMA-BUTYROBETAINE HYDROXYLASE-RELATED"/>
    <property type="match status" value="1"/>
</dbReference>
<organism evidence="8 9">
    <name type="scientific">Leucosporidium creatinivorum</name>
    <dbReference type="NCBI Taxonomy" id="106004"/>
    <lineage>
        <taxon>Eukaryota</taxon>
        <taxon>Fungi</taxon>
        <taxon>Dikarya</taxon>
        <taxon>Basidiomycota</taxon>
        <taxon>Pucciniomycotina</taxon>
        <taxon>Microbotryomycetes</taxon>
        <taxon>Leucosporidiales</taxon>
        <taxon>Leucosporidium</taxon>
    </lineage>
</organism>
<dbReference type="InterPro" id="IPR003819">
    <property type="entry name" value="TauD/TfdA-like"/>
</dbReference>
<feature type="domain" description="TauD/TfdA-like" evidence="7">
    <location>
        <begin position="50"/>
        <end position="315"/>
    </location>
</feature>
<evidence type="ECO:0000256" key="5">
    <source>
        <dbReference type="ARBA" id="ARBA00023002"/>
    </source>
</evidence>
<dbReference type="InterPro" id="IPR050411">
    <property type="entry name" value="AlphaKG_dependent_hydroxylases"/>
</dbReference>
<dbReference type="Pfam" id="PF02668">
    <property type="entry name" value="TauD"/>
    <property type="match status" value="1"/>
</dbReference>
<sequence>MEWSTAVEGVEKKAAKLSVTPLSLLLDLVKGKKAEEVPSAQGWDKEELEARLGHVPYSAYLANDGTLLAALDALLKDGILVLEDVPTEVKEGQQTELRKVVERMASIRRTWYGDLFDVKAEKGSKNIAYTNLDLGLHMDLTHFAHPPRYQFLHSLLNTNVTGGRSYFVDTFAISSHLHQHHPSAFETLCTEPLLFSYTSSDHATRFVRPVIELAPGSKATVQAVNYSPPFQGPLVLERMIHNPGMTISSDDDRLADLHEALRLFADLCDSPSMRFEKQLKPGDCVVFDNRRVLHARTAFSWEEGKEGGRWLKGAYCDGDEVKSKWRVLDARRAKEKGKGK</sequence>
<dbReference type="GO" id="GO:0051213">
    <property type="term" value="F:dioxygenase activity"/>
    <property type="evidence" value="ECO:0007669"/>
    <property type="project" value="UniProtKB-KW"/>
</dbReference>
<evidence type="ECO:0000256" key="2">
    <source>
        <dbReference type="ARBA" id="ARBA00008654"/>
    </source>
</evidence>
<accession>A0A1Y2FKT4</accession>
<evidence type="ECO:0000313" key="9">
    <source>
        <dbReference type="Proteomes" id="UP000193467"/>
    </source>
</evidence>
<proteinExistence type="inferred from homology"/>
<evidence type="ECO:0000256" key="1">
    <source>
        <dbReference type="ARBA" id="ARBA00001954"/>
    </source>
</evidence>
<protein>
    <recommendedName>
        <fullName evidence="7">TauD/TfdA-like domain-containing protein</fullName>
    </recommendedName>
</protein>
<keyword evidence="4" id="KW-0223">Dioxygenase</keyword>
<dbReference type="AlphaFoldDB" id="A0A1Y2FKT4"/>
<evidence type="ECO:0000259" key="7">
    <source>
        <dbReference type="Pfam" id="PF02668"/>
    </source>
</evidence>
<comment type="similarity">
    <text evidence="2">Belongs to the gamma-BBH/TMLD family.</text>
</comment>
<keyword evidence="3" id="KW-0479">Metal-binding</keyword>
<keyword evidence="5" id="KW-0560">Oxidoreductase</keyword>
<dbReference type="SUPFAM" id="SSF51197">
    <property type="entry name" value="Clavaminate synthase-like"/>
    <property type="match status" value="1"/>
</dbReference>
<dbReference type="GO" id="GO:0046872">
    <property type="term" value="F:metal ion binding"/>
    <property type="evidence" value="ECO:0007669"/>
    <property type="project" value="UniProtKB-KW"/>
</dbReference>
<gene>
    <name evidence="8" type="ORF">BCR35DRAFT_264951</name>
</gene>
<evidence type="ECO:0000313" key="8">
    <source>
        <dbReference type="EMBL" id="ORY84187.1"/>
    </source>
</evidence>
<dbReference type="EMBL" id="MCGR01000018">
    <property type="protein sequence ID" value="ORY84187.1"/>
    <property type="molecule type" value="Genomic_DNA"/>
</dbReference>
<name>A0A1Y2FKT4_9BASI</name>
<dbReference type="Gene3D" id="3.60.130.10">
    <property type="entry name" value="Clavaminate synthase-like"/>
    <property type="match status" value="1"/>
</dbReference>
<dbReference type="PANTHER" id="PTHR10696:SF25">
    <property type="entry name" value="OXIDOREDUCTASE AIM17-RELATED"/>
    <property type="match status" value="1"/>
</dbReference>
<dbReference type="OrthoDB" id="406634at2759"/>
<keyword evidence="6" id="KW-0408">Iron</keyword>
<dbReference type="STRING" id="106004.A0A1Y2FKT4"/>